<evidence type="ECO:0000256" key="4">
    <source>
        <dbReference type="ARBA" id="ARBA00022701"/>
    </source>
</evidence>
<dbReference type="Gene3D" id="3.40.50.300">
    <property type="entry name" value="P-loop containing nucleotide triphosphate hydrolases"/>
    <property type="match status" value="2"/>
</dbReference>
<evidence type="ECO:0000256" key="9">
    <source>
        <dbReference type="ARBA" id="ARBA00023054"/>
    </source>
</evidence>
<evidence type="ECO:0000256" key="8">
    <source>
        <dbReference type="ARBA" id="ARBA00023017"/>
    </source>
</evidence>
<name>A0A8J6FGC9_ELECQ</name>
<evidence type="ECO:0000259" key="20">
    <source>
        <dbReference type="Pfam" id="PF12781"/>
    </source>
</evidence>
<evidence type="ECO:0000259" key="21">
    <source>
        <dbReference type="Pfam" id="PF18198"/>
    </source>
</evidence>
<dbReference type="EMBL" id="WNTK01000003">
    <property type="protein sequence ID" value="KAG9487628.1"/>
    <property type="molecule type" value="Genomic_DNA"/>
</dbReference>
<keyword evidence="7" id="KW-0067">ATP-binding</keyword>
<dbReference type="Gene3D" id="6.10.140.1060">
    <property type="match status" value="1"/>
</dbReference>
<dbReference type="GO" id="GO:0005874">
    <property type="term" value="C:microtubule"/>
    <property type="evidence" value="ECO:0007669"/>
    <property type="project" value="UniProtKB-KW"/>
</dbReference>
<dbReference type="Pfam" id="PF18198">
    <property type="entry name" value="AAA_lid_11"/>
    <property type="match status" value="1"/>
</dbReference>
<keyword evidence="13" id="KW-0966">Cell projection</keyword>
<dbReference type="FunFam" id="1.10.8.720:FF:000005">
    <property type="entry name" value="Dynein axonemal heavy chain 10"/>
    <property type="match status" value="1"/>
</dbReference>
<dbReference type="FunFam" id="3.10.490.20:FF:000006">
    <property type="entry name" value="Dynein axonemal heavy chain 10"/>
    <property type="match status" value="1"/>
</dbReference>
<dbReference type="InterPro" id="IPR004273">
    <property type="entry name" value="Dynein_heavy_D6_P-loop"/>
</dbReference>
<dbReference type="FunFam" id="3.40.50.300:FF:000153">
    <property type="entry name" value="Dynein axonemal heavy chain 1"/>
    <property type="match status" value="1"/>
</dbReference>
<evidence type="ECO:0000256" key="13">
    <source>
        <dbReference type="ARBA" id="ARBA00023273"/>
    </source>
</evidence>
<dbReference type="InterPro" id="IPR024743">
    <property type="entry name" value="Dynein_HC_stalk"/>
</dbReference>
<dbReference type="FunFam" id="3.40.50.300:FF:000049">
    <property type="entry name" value="Dynein, axonemal, heavy chain 5"/>
    <property type="match status" value="1"/>
</dbReference>
<dbReference type="Proteomes" id="UP000770717">
    <property type="component" value="Unassembled WGS sequence"/>
</dbReference>
<dbReference type="GO" id="GO:0007018">
    <property type="term" value="P:microtubule-based movement"/>
    <property type="evidence" value="ECO:0007669"/>
    <property type="project" value="InterPro"/>
</dbReference>
<dbReference type="FunFam" id="1.20.140.100:FF:000001">
    <property type="entry name" value="dynein heavy chain 17, axonemal"/>
    <property type="match status" value="1"/>
</dbReference>
<dbReference type="Pfam" id="PF03028">
    <property type="entry name" value="Dynein_heavy"/>
    <property type="match status" value="1"/>
</dbReference>
<dbReference type="GO" id="GO:0045505">
    <property type="term" value="F:dynein intermediate chain binding"/>
    <property type="evidence" value="ECO:0007669"/>
    <property type="project" value="InterPro"/>
</dbReference>
<dbReference type="Gene3D" id="1.20.1270.280">
    <property type="match status" value="1"/>
</dbReference>
<dbReference type="InterPro" id="IPR035706">
    <property type="entry name" value="AAA_9"/>
</dbReference>
<dbReference type="GO" id="GO:0008569">
    <property type="term" value="F:minus-end-directed microtubule motor activity"/>
    <property type="evidence" value="ECO:0007669"/>
    <property type="project" value="InterPro"/>
</dbReference>
<dbReference type="Gene3D" id="3.10.490.20">
    <property type="match status" value="1"/>
</dbReference>
<dbReference type="InterPro" id="IPR026983">
    <property type="entry name" value="DHC"/>
</dbReference>
<dbReference type="Pfam" id="PF12777">
    <property type="entry name" value="MT"/>
    <property type="match status" value="1"/>
</dbReference>
<keyword evidence="6" id="KW-0547">Nucleotide-binding</keyword>
<feature type="coiled-coil region" evidence="14">
    <location>
        <begin position="1207"/>
        <end position="1237"/>
    </location>
</feature>
<dbReference type="Gene3D" id="1.10.287.2620">
    <property type="match status" value="1"/>
</dbReference>
<dbReference type="FunFam" id="1.20.1270.280:FF:000005">
    <property type="entry name" value="Dynein axonemal heavy chain 10"/>
    <property type="match status" value="1"/>
</dbReference>
<dbReference type="PANTHER" id="PTHR22878:SF63">
    <property type="entry name" value="DYNEIN AXONEMAL HEAVY CHAIN 10"/>
    <property type="match status" value="1"/>
</dbReference>
<keyword evidence="4" id="KW-0493">Microtubule</keyword>
<keyword evidence="9 14" id="KW-0175">Coiled coil</keyword>
<dbReference type="FunFam" id="1.10.287.2620:FF:000002">
    <property type="entry name" value="Dynein heavy chain 2, axonemal"/>
    <property type="match status" value="1"/>
</dbReference>
<feature type="domain" description="Dynein heavy chain region D6 P-loop" evidence="16">
    <location>
        <begin position="2240"/>
        <end position="2352"/>
    </location>
</feature>
<feature type="region of interest" description="Disordered" evidence="15">
    <location>
        <begin position="86"/>
        <end position="111"/>
    </location>
</feature>
<dbReference type="GO" id="GO:0005524">
    <property type="term" value="F:ATP binding"/>
    <property type="evidence" value="ECO:0007669"/>
    <property type="project" value="UniProtKB-KW"/>
</dbReference>
<dbReference type="Gene3D" id="1.10.8.720">
    <property type="entry name" value="Region D6 of dynein motor"/>
    <property type="match status" value="1"/>
</dbReference>
<dbReference type="GO" id="GO:0031514">
    <property type="term" value="C:motile cilium"/>
    <property type="evidence" value="ECO:0007669"/>
    <property type="project" value="UniProtKB-ARBA"/>
</dbReference>
<evidence type="ECO:0000259" key="19">
    <source>
        <dbReference type="Pfam" id="PF12777"/>
    </source>
</evidence>
<feature type="domain" description="Dynein heavy chain tail" evidence="17">
    <location>
        <begin position="167"/>
        <end position="753"/>
    </location>
</feature>
<dbReference type="GO" id="GO:0051959">
    <property type="term" value="F:dynein light intermediate chain binding"/>
    <property type="evidence" value="ECO:0007669"/>
    <property type="project" value="InterPro"/>
</dbReference>
<keyword evidence="5" id="KW-0677">Repeat</keyword>
<evidence type="ECO:0000256" key="14">
    <source>
        <dbReference type="SAM" id="Coils"/>
    </source>
</evidence>
<evidence type="ECO:0000313" key="24">
    <source>
        <dbReference type="Proteomes" id="UP000770717"/>
    </source>
</evidence>
<dbReference type="InterPro" id="IPR041228">
    <property type="entry name" value="Dynein_C"/>
</dbReference>
<evidence type="ECO:0000256" key="6">
    <source>
        <dbReference type="ARBA" id="ARBA00022741"/>
    </source>
</evidence>
<evidence type="ECO:0000256" key="7">
    <source>
        <dbReference type="ARBA" id="ARBA00022840"/>
    </source>
</evidence>
<protein>
    <recommendedName>
        <fullName evidence="25">Dynein axonemal heavy chain 10</fullName>
    </recommendedName>
</protein>
<evidence type="ECO:0000256" key="1">
    <source>
        <dbReference type="ARBA" id="ARBA00004430"/>
    </source>
</evidence>
<feature type="domain" description="Dynein heavy chain AAA lid" evidence="21">
    <location>
        <begin position="2383"/>
        <end position="2530"/>
    </location>
</feature>
<dbReference type="Pfam" id="PF18199">
    <property type="entry name" value="Dynein_C"/>
    <property type="match status" value="1"/>
</dbReference>
<keyword evidence="12" id="KW-0206">Cytoskeleton</keyword>
<evidence type="ECO:0000256" key="11">
    <source>
        <dbReference type="ARBA" id="ARBA00023175"/>
    </source>
</evidence>
<evidence type="ECO:0000256" key="2">
    <source>
        <dbReference type="ARBA" id="ARBA00008887"/>
    </source>
</evidence>
<keyword evidence="11" id="KW-0505">Motor protein</keyword>
<evidence type="ECO:0000256" key="5">
    <source>
        <dbReference type="ARBA" id="ARBA00022737"/>
    </source>
</evidence>
<reference evidence="23" key="1">
    <citation type="thesis" date="2020" institute="ProQuest LLC" country="789 East Eisenhower Parkway, Ann Arbor, MI, USA">
        <title>Comparative Genomics and Chromosome Evolution.</title>
        <authorList>
            <person name="Mudd A.B."/>
        </authorList>
    </citation>
    <scope>NUCLEOTIDE SEQUENCE</scope>
    <source>
        <strain evidence="23">HN-11 Male</strain>
        <tissue evidence="23">Kidney and liver</tissue>
    </source>
</reference>
<feature type="coiled-coil region" evidence="14">
    <location>
        <begin position="1627"/>
        <end position="1689"/>
    </location>
</feature>
<evidence type="ECO:0000259" key="17">
    <source>
        <dbReference type="Pfam" id="PF08385"/>
    </source>
</evidence>
<dbReference type="Gene3D" id="1.10.8.1220">
    <property type="match status" value="1"/>
</dbReference>
<dbReference type="InterPro" id="IPR013602">
    <property type="entry name" value="Dynein_heavy_linker"/>
</dbReference>
<accession>A0A8J6FGC9</accession>
<comment type="caution">
    <text evidence="23">The sequence shown here is derived from an EMBL/GenBank/DDBJ whole genome shotgun (WGS) entry which is preliminary data.</text>
</comment>
<dbReference type="InterPro" id="IPR043160">
    <property type="entry name" value="Dynein_C_barrel"/>
</dbReference>
<feature type="coiled-coil region" evidence="14">
    <location>
        <begin position="700"/>
        <end position="727"/>
    </location>
</feature>
<dbReference type="Pfam" id="PF12781">
    <property type="entry name" value="AAA_9"/>
    <property type="match status" value="1"/>
</dbReference>
<dbReference type="Pfam" id="PF08393">
    <property type="entry name" value="DHC_N2"/>
    <property type="match status" value="1"/>
</dbReference>
<dbReference type="InterPro" id="IPR042219">
    <property type="entry name" value="AAA_lid_11_sf"/>
</dbReference>
<feature type="domain" description="Dynein heavy chain coiled coil stalk" evidence="19">
    <location>
        <begin position="1516"/>
        <end position="1745"/>
    </location>
</feature>
<dbReference type="OrthoDB" id="64868at2759"/>
<evidence type="ECO:0000259" key="18">
    <source>
        <dbReference type="Pfam" id="PF08393"/>
    </source>
</evidence>
<evidence type="ECO:0000259" key="22">
    <source>
        <dbReference type="Pfam" id="PF18199"/>
    </source>
</evidence>
<evidence type="ECO:0000256" key="3">
    <source>
        <dbReference type="ARBA" id="ARBA00022490"/>
    </source>
</evidence>
<feature type="domain" description="Dynein heavy chain ATP-binding dynein motor region" evidence="20">
    <location>
        <begin position="1773"/>
        <end position="1993"/>
    </location>
</feature>
<dbReference type="Gene3D" id="1.20.920.20">
    <property type="match status" value="1"/>
</dbReference>
<comment type="subcellular location">
    <subcellularLocation>
        <location evidence="1">Cytoplasm</location>
        <location evidence="1">Cytoskeleton</location>
        <location evidence="1">Cilium axoneme</location>
    </subcellularLocation>
</comment>
<dbReference type="InterPro" id="IPR041658">
    <property type="entry name" value="AAA_lid_11"/>
</dbReference>
<dbReference type="Pfam" id="PF08385">
    <property type="entry name" value="DHC_N1"/>
    <property type="match status" value="1"/>
</dbReference>
<keyword evidence="24" id="KW-1185">Reference proteome</keyword>
<evidence type="ECO:0000256" key="10">
    <source>
        <dbReference type="ARBA" id="ARBA00023069"/>
    </source>
</evidence>
<dbReference type="PANTHER" id="PTHR22878">
    <property type="entry name" value="DYNEIN HEAVY CHAIN 6, AXONEMAL-LIKE-RELATED"/>
    <property type="match status" value="1"/>
</dbReference>
<keyword evidence="8" id="KW-0243">Dynein</keyword>
<dbReference type="GO" id="GO:0005930">
    <property type="term" value="C:axoneme"/>
    <property type="evidence" value="ECO:0007669"/>
    <property type="project" value="UniProtKB-SubCell"/>
</dbReference>
<dbReference type="InterPro" id="IPR027417">
    <property type="entry name" value="P-loop_NTPase"/>
</dbReference>
<evidence type="ECO:0000256" key="15">
    <source>
        <dbReference type="SAM" id="MobiDB-lite"/>
    </source>
</evidence>
<dbReference type="Gene3D" id="1.20.140.100">
    <property type="entry name" value="Dynein heavy chain, N-terminal domain 2"/>
    <property type="match status" value="1"/>
</dbReference>
<keyword evidence="10" id="KW-0969">Cilium</keyword>
<dbReference type="GO" id="GO:0030286">
    <property type="term" value="C:dynein complex"/>
    <property type="evidence" value="ECO:0007669"/>
    <property type="project" value="UniProtKB-KW"/>
</dbReference>
<dbReference type="FunFam" id="1.10.8.1220:FF:000001">
    <property type="entry name" value="Dynein axonemal heavy chain 5"/>
    <property type="match status" value="1"/>
</dbReference>
<feature type="domain" description="Dynein heavy chain C-terminal" evidence="22">
    <location>
        <begin position="2536"/>
        <end position="2834"/>
    </location>
</feature>
<comment type="similarity">
    <text evidence="2">Belongs to the dynein heavy chain family.</text>
</comment>
<proteinExistence type="inferred from homology"/>
<gene>
    <name evidence="23" type="ORF">GDO78_007442</name>
</gene>
<evidence type="ECO:0000259" key="16">
    <source>
        <dbReference type="Pfam" id="PF03028"/>
    </source>
</evidence>
<feature type="domain" description="Dynein heavy chain linker" evidence="18">
    <location>
        <begin position="1249"/>
        <end position="1512"/>
    </location>
</feature>
<organism evidence="23 24">
    <name type="scientific">Eleutherodactylus coqui</name>
    <name type="common">Puerto Rican coqui</name>
    <dbReference type="NCBI Taxonomy" id="57060"/>
    <lineage>
        <taxon>Eukaryota</taxon>
        <taxon>Metazoa</taxon>
        <taxon>Chordata</taxon>
        <taxon>Craniata</taxon>
        <taxon>Vertebrata</taxon>
        <taxon>Euteleostomi</taxon>
        <taxon>Amphibia</taxon>
        <taxon>Batrachia</taxon>
        <taxon>Anura</taxon>
        <taxon>Neobatrachia</taxon>
        <taxon>Hyloidea</taxon>
        <taxon>Eleutherodactylidae</taxon>
        <taxon>Eleutherodactylinae</taxon>
        <taxon>Eleutherodactylus</taxon>
        <taxon>Eleutherodactylus</taxon>
    </lineage>
</organism>
<sequence>MVNRTVLHVSFNCIPQEFAESTALYFLRNTQETISEPNDMQEANDVMPMFLEYGILNGHYLLMLKQVFSQVFMPMLSYNEHKSKDISLQEDQDQQIGSPEESPKPEGPNMVSTSVQLIRDEFLMNMQKFLNHIQQTMLQLEGEIKLEMPDVNLDIEPAVAAADKTIVEKLEQCVMNWQTQVSAALEELLQKKPQGKAPLAEIDFWRDRNATLSALSEQLKLPTVKKVLNVLSIADPGLVQNLDLTVTELAKYHVEAADNVRFLTTLERHLKNLTHGTGFNIVLDTIPPMMNALRMVWIISRHYNKDERMVPLMERIAWEIAERVCRVLNIRSLFRENREAAKNKTLEAKRTLELWKSYYFEVRAKIEASGRDQRWEFDRKRLFEKTDYLATICQDLFDILQVLEEFYNIFGPELKAVTGDPKRIDDVLHRVDGLIKPMEVLSFDPFNIKYVHQWKLVIDDFKSEVQAIEGEAINFIDESFKTLRSAEAAFDMLLKFKHIRSREAINKQMMMKFNAILEQYCKEVDIVNNLFMKNLENPPLYKNHPPVAGAIYWQRSLFLRIKHTIVRFLEMEEMLSSEHGKMAKAKYLEVARRMKEYEDKKYEAWKENTDQILPSLLKRSLLVNVHVPGLINSTNTSLNEMDVDQIKADTNYKKVHYAVNFAPELQEIITETKHMEQLGFSVGELPRNVALQEDKFLRYIDDMKHILASYEKLIQSLNEAETQLLDNHIREVLKVFRSGYRRLNWNSLGIGDFISRCSQAVSKFESLVHKVQKNASDIDNKLSAIESANLFKFINKKSSELPGVKEFFEYIENERSKDVEIMVRKYTAIGSILIKIEGLVVNTNTGKNPQMAQYYAFWENKVYTTLTKMVIKNFQAVNAAIVAHVPLFEVETILSAPEIILHPNFNEIFKLIMQCYKGCLETTKSFVRWMHGTCILCPSQKSEDDESIIYSFYNDIYQNPHITEQALLINQNMHKLLTSLIKYLNIWKRYRPLWKLDKAIVLEKFAARNPSCIMYDETLQFYSRLALEVAQQPLIKDEQCIRLYLGPLAYTVQENARIWVNSLGHLLNESAREQLYSLRDELDKLSINLVTTPDTLEDLKFVLATIADIRDMSLVVEMRYRDIQERYRTLTMYNIEFDEEEKVLAEKITHIWEALFLESKQVDHSLGKVKRKFTQITKDQIENYKNQMLQFAELFRSEGPGAVGDDLDQGLQVLDAYEKELVKYEKNRQELANAEKLFDLPITLYPELLQVQKEMKGLRQIYDIYSAQKLAKEEWSQTLWANLNVQILQDGIDKFLKTFRKLPKEIRSLPVAFYLESKMKEFKDSIPLLLDLKNEALRDRHWKDLMTKTGTSFEMNPDTFTLENMFAMELHKYGDVISNIVASAVKELSIEKGVKEIVDTWENMKFTVQKYIKGTQDRGSILGSVDDILQILDDNAVNLQSISGSRFVGPFLNTVQQWEKTLSLIGEVIAVWMVVQRKWMYLESIFIGGDIRSQLPEEAKKFDNIDKVFKRVQLLLSYLRTFAKPPRAVQVVCECILVMRGYKEISWKSAKGMMSEPNFLKILMEIDFDAITQSQVKTVRGFLKNLNATFEEMEAISKAGLGMLKFVDAVMGYCDVAKEIKPKREKVAKLERNYHMSKRDLERIQAELAAIQSELKTLGERYEAAITDKQKLQEEAEIMERRLIAADKLISGLGSENIRWTKDLEDLKERRVKLLGDCLLCSAFLSYEGAFNWEFRKEMVYTEWQQDILNRAIPLGHPFRVESLLTDDVEISRWGSEGLPPDELSIQNGILTTRASRFPLCIDPQQQALNWIKRKEERNNLKISSFNDPDFLKQLEMAIKYGFPFLFQDVDEYIDPVIDNVLEKNIKGAQGRQFIILGDKEVDYDPNFKLYLNTKLANPKYSPSVFGKAMVINYTVTLKGLEDQLLSVIVGFERRELEEQREHLIQETSENKKLLKDLEDSLLRELATSTGNMLDNVELVQTLEETKSKATEVSEKLKLAERTALDIDKLRDGYRPAAKRGAILFFVLSEMALVNSMYQYSLSSFLAVFDLSLRKSLPDGILAKRLKNIMDTLTFNVYNYGCTGLFESHKLLFSFNTTIKIEQADGRVPQEELDFFLKGNIALEKSRRKKPCSWLPDQGWEDIMRLSEQFPALFGSLPDNVEKHESEWKSWYDLDTPEQYPFPLNYSNKLSTFQKLLLLRCFRVDRVYRAVTDYVTLTMGEKYVQPPVISFEAIFEQSVPTSPIVFILSPGSDPASDLMKLAERSGFGGNRIKFLAMGQGQEKVALQLLETAVSRGQWLMLQNCHLLVKWLKDLEKALEMIRKPHPDFRLWLTTDPTKNFPIGILQKSLKVVTEPPNGLKLNMRATYFKISHEALDACQHPAFKSLVYVLAFFHAVVQERRKFGKIGWNIAYDFNESDFQVCMEILNTYLTKAYTQHDTRIPWGSLKYLIGEVMYGGRAIDSFDRRILTTYMDEYLGDFIFDTFQLFHFYKNDDVDYKIPSGDKKDDFVEEIESLPLANTPEVFGLHSNAEIGYYTQAARDMWTHLLELQPQTGESGTGISRDEYIGQVAKDIENKLPQVFDLDQIRKSLGLEISPTSVVLLQELERFNKLIIRMSRSLAELQRALAGEVGMSSELDEVARALFNGQIPSIWRRLAPDTLKSLGNWMIHFRTRYNQYTAWVNDGEPNVMWLSGLHIPESYLTALVQATCRKNGWPLDRSTLYTQVTKFRTAEEVTERPGQGCFLTGLYLEGADWDIEKSCLIKSKPKVLVVELPVLKVIPIESHRLKLQNTIKTPVYTTSMRRNAMGVGLVFEADLFTTKHISHWVLQGVCLTLNSD</sequence>
<dbReference type="InterPro" id="IPR042222">
    <property type="entry name" value="Dynein_2_N"/>
</dbReference>
<dbReference type="InterPro" id="IPR013594">
    <property type="entry name" value="Dynein_heavy_tail"/>
</dbReference>
<evidence type="ECO:0000256" key="12">
    <source>
        <dbReference type="ARBA" id="ARBA00023212"/>
    </source>
</evidence>
<evidence type="ECO:0000313" key="23">
    <source>
        <dbReference type="EMBL" id="KAG9487628.1"/>
    </source>
</evidence>
<keyword evidence="3" id="KW-0963">Cytoplasm</keyword>
<evidence type="ECO:0008006" key="25">
    <source>
        <dbReference type="Google" id="ProtNLM"/>
    </source>
</evidence>